<proteinExistence type="predicted"/>
<feature type="compositionally biased region" description="Basic residues" evidence="1">
    <location>
        <begin position="29"/>
        <end position="45"/>
    </location>
</feature>
<feature type="compositionally biased region" description="Basic and acidic residues" evidence="1">
    <location>
        <begin position="1"/>
        <end position="13"/>
    </location>
</feature>
<evidence type="ECO:0000256" key="1">
    <source>
        <dbReference type="SAM" id="MobiDB-lite"/>
    </source>
</evidence>
<organism evidence="2 3">
    <name type="scientific">Amoebophilus asiaticus (strain 5a2)</name>
    <dbReference type="NCBI Taxonomy" id="452471"/>
    <lineage>
        <taxon>Bacteria</taxon>
        <taxon>Pseudomonadati</taxon>
        <taxon>Bacteroidota</taxon>
        <taxon>Cytophagia</taxon>
        <taxon>Cytophagales</taxon>
        <taxon>Amoebophilaceae</taxon>
        <taxon>Candidatus Amoebophilus</taxon>
    </lineage>
</organism>
<dbReference type="HOGENOM" id="CLU_524447_0_0_10"/>
<dbReference type="OrthoDB" id="9765204at2"/>
<feature type="region of interest" description="Disordered" evidence="1">
    <location>
        <begin position="1"/>
        <end position="50"/>
    </location>
</feature>
<feature type="compositionally biased region" description="Polar residues" evidence="1">
    <location>
        <begin position="70"/>
        <end position="80"/>
    </location>
</feature>
<keyword evidence="3" id="KW-1185">Reference proteome</keyword>
<feature type="region of interest" description="Disordered" evidence="1">
    <location>
        <begin position="65"/>
        <end position="85"/>
    </location>
</feature>
<sequence>MPKQPKETNESTKKSAGQPNATDRIEKKSKMHQKSVKEKPKKKKILQQAATKFPEIEDLSFTKKVRLRSSRSYTSNSGLSISDPIEIEDDENGIFNTSDEIESTSIPVIVSMTSDEEDIMEDDENKILNTSDEIKSTSIPTMASIASYAEDNTEDDEDKYDNEGHYSIIDDLVNIQSYEDKEDQNDQVDSSSTQWTEKDKMLVKERRKVATKMTEVLTEISENGDSIKVIFQKKSHQAGIYAPKEKERVSVNINMPKERLLVRHLATTLLAYNPTGMVEVQAAIDYTNEKIYVASNKNEKKLTELLKSLLPGNNKQLSNLNVPTLDQVVKNKIFSEIEKQILELGPSGDQNKLQELKRELYQELKTKKQTTTVTDRLHKIDRIWRHMEQLRQERNGVFGAFTIEQISGSNEQHAETKIIAKKGIDCIDYIGGTRRPCACCFIYMILKGLPQEAYNQHNGALWNSIGAWMSLAGFNINTETSQELLEVVNRMSDKHFINKGAEGKEIYDFDTQSQEYKFA</sequence>
<protein>
    <submittedName>
        <fullName evidence="2">Uncharacterized protein</fullName>
    </submittedName>
</protein>
<evidence type="ECO:0000313" key="3">
    <source>
        <dbReference type="Proteomes" id="UP000001227"/>
    </source>
</evidence>
<dbReference type="KEGG" id="aas:Aasi_0969"/>
<evidence type="ECO:0000313" key="2">
    <source>
        <dbReference type="EMBL" id="ACE06327.1"/>
    </source>
</evidence>
<dbReference type="EMBL" id="CP001102">
    <property type="protein sequence ID" value="ACE06327.1"/>
    <property type="molecule type" value="Genomic_DNA"/>
</dbReference>
<name>B3ESX5_AMOA5</name>
<reference evidence="2 3" key="1">
    <citation type="journal article" date="2010" name="J. Bacteriol.">
        <title>The genome of the amoeba symbiont 'Candidatus Amoebophilus asiaticus' reveals common mechanisms for host cell interaction among amoeba-associated bacteria.</title>
        <authorList>
            <person name="Schmitz-Esser S."/>
            <person name="Tischler P."/>
            <person name="Arnold R."/>
            <person name="Montanaro J."/>
            <person name="Wagner M."/>
            <person name="Rattei T."/>
            <person name="Horn M."/>
        </authorList>
    </citation>
    <scope>NUCLEOTIDE SEQUENCE [LARGE SCALE GENOMIC DNA]</scope>
    <source>
        <strain evidence="2 3">5a2</strain>
    </source>
</reference>
<accession>B3ESX5</accession>
<gene>
    <name evidence="2" type="ordered locus">Aasi_0969</name>
</gene>
<dbReference type="AlphaFoldDB" id="B3ESX5"/>
<dbReference type="RefSeq" id="WP_012473091.1">
    <property type="nucleotide sequence ID" value="NC_010830.1"/>
</dbReference>
<dbReference type="Proteomes" id="UP000001227">
    <property type="component" value="Chromosome"/>
</dbReference>